<comment type="caution">
    <text evidence="3">The sequence shown here is derived from an EMBL/GenBank/DDBJ whole genome shotgun (WGS) entry which is preliminary data.</text>
</comment>
<evidence type="ECO:0000259" key="2">
    <source>
        <dbReference type="SMART" id="SM00754"/>
    </source>
</evidence>
<feature type="signal peptide" evidence="1">
    <location>
        <begin position="1"/>
        <end position="19"/>
    </location>
</feature>
<accession>A0A3D8S7L3</accession>
<dbReference type="AlphaFoldDB" id="A0A3D8S7L3"/>
<dbReference type="InterPro" id="IPR010895">
    <property type="entry name" value="CHRD"/>
</dbReference>
<keyword evidence="1" id="KW-0732">Signal</keyword>
<evidence type="ECO:0000313" key="4">
    <source>
        <dbReference type="Proteomes" id="UP000256645"/>
    </source>
</evidence>
<evidence type="ECO:0000256" key="1">
    <source>
        <dbReference type="SAM" id="SignalP"/>
    </source>
</evidence>
<gene>
    <name evidence="3" type="ORF">BP6252_03193</name>
</gene>
<organism evidence="3 4">
    <name type="scientific">Coleophoma cylindrospora</name>
    <dbReference type="NCBI Taxonomy" id="1849047"/>
    <lineage>
        <taxon>Eukaryota</taxon>
        <taxon>Fungi</taxon>
        <taxon>Dikarya</taxon>
        <taxon>Ascomycota</taxon>
        <taxon>Pezizomycotina</taxon>
        <taxon>Leotiomycetes</taxon>
        <taxon>Helotiales</taxon>
        <taxon>Dermateaceae</taxon>
        <taxon>Coleophoma</taxon>
    </lineage>
</organism>
<keyword evidence="4" id="KW-1185">Reference proteome</keyword>
<feature type="domain" description="CHRD" evidence="2">
    <location>
        <begin position="78"/>
        <end position="224"/>
    </location>
</feature>
<name>A0A3D8S7L3_9HELO</name>
<dbReference type="OrthoDB" id="3554264at2759"/>
<protein>
    <recommendedName>
        <fullName evidence="2">CHRD domain-containing protein</fullName>
    </recommendedName>
</protein>
<dbReference type="EMBL" id="PDLM01000003">
    <property type="protein sequence ID" value="RDW82081.1"/>
    <property type="molecule type" value="Genomic_DNA"/>
</dbReference>
<dbReference type="SMART" id="SM00754">
    <property type="entry name" value="CHRD"/>
    <property type="match status" value="1"/>
</dbReference>
<evidence type="ECO:0000313" key="3">
    <source>
        <dbReference type="EMBL" id="RDW82081.1"/>
    </source>
</evidence>
<feature type="chain" id="PRO_5017606550" description="CHRD domain-containing protein" evidence="1">
    <location>
        <begin position="20"/>
        <end position="224"/>
    </location>
</feature>
<sequence>MKISYITSLTSLCITTTFAAPSPAPIEYAAPPGGWESLEYPKGTGEGLPSYPAPPGGWENVKYPPGTGASPSPFSFTSTFNVVAKGDQVRNGTAPAPGSKDGIGYFNFGINSSEDTICYNITLLAIPGTYLSPALTATHIHAAARSASGPPRIAFPNPISKGSDARRVSIGCLTGPFVTGIKAADGSDTGAGFKVAMIEANPERYFADVHTSVFPLGAVRGQIS</sequence>
<dbReference type="Proteomes" id="UP000256645">
    <property type="component" value="Unassembled WGS sequence"/>
</dbReference>
<proteinExistence type="predicted"/>
<reference evidence="3 4" key="1">
    <citation type="journal article" date="2018" name="IMA Fungus">
        <title>IMA Genome-F 9: Draft genome sequence of Annulohypoxylon stygium, Aspergillus mulundensis, Berkeleyomyces basicola (syn. Thielaviopsis basicola), Ceratocystis smalleyi, two Cercospora beticola strains, Coleophoma cylindrospora, Fusarium fracticaudum, Phialophora cf. hyalina, and Morchella septimelata.</title>
        <authorList>
            <person name="Wingfield B.D."/>
            <person name="Bills G.F."/>
            <person name="Dong Y."/>
            <person name="Huang W."/>
            <person name="Nel W.J."/>
            <person name="Swalarsk-Parry B.S."/>
            <person name="Vaghefi N."/>
            <person name="Wilken P.M."/>
            <person name="An Z."/>
            <person name="de Beer Z.W."/>
            <person name="De Vos L."/>
            <person name="Chen L."/>
            <person name="Duong T.A."/>
            <person name="Gao Y."/>
            <person name="Hammerbacher A."/>
            <person name="Kikkert J.R."/>
            <person name="Li Y."/>
            <person name="Li H."/>
            <person name="Li K."/>
            <person name="Li Q."/>
            <person name="Liu X."/>
            <person name="Ma X."/>
            <person name="Naidoo K."/>
            <person name="Pethybridge S.J."/>
            <person name="Sun J."/>
            <person name="Steenkamp E.T."/>
            <person name="van der Nest M.A."/>
            <person name="van Wyk S."/>
            <person name="Wingfield M.J."/>
            <person name="Xiong C."/>
            <person name="Yue Q."/>
            <person name="Zhang X."/>
        </authorList>
    </citation>
    <scope>NUCLEOTIDE SEQUENCE [LARGE SCALE GENOMIC DNA]</scope>
    <source>
        <strain evidence="3 4">BP6252</strain>
    </source>
</reference>
<dbReference type="Pfam" id="PF07452">
    <property type="entry name" value="CHRD"/>
    <property type="match status" value="1"/>
</dbReference>